<accession>A0A3E0HTR8</accession>
<evidence type="ECO:0000256" key="7">
    <source>
        <dbReference type="ARBA" id="ARBA00022840"/>
    </source>
</evidence>
<evidence type="ECO:0000256" key="6">
    <source>
        <dbReference type="ARBA" id="ARBA00022777"/>
    </source>
</evidence>
<protein>
    <recommendedName>
        <fullName evidence="2">histidine kinase</fullName>
        <ecNumber evidence="2">2.7.13.3</ecNumber>
    </recommendedName>
</protein>
<evidence type="ECO:0000256" key="5">
    <source>
        <dbReference type="ARBA" id="ARBA00022741"/>
    </source>
</evidence>
<evidence type="ECO:0000256" key="9">
    <source>
        <dbReference type="SAM" id="Phobius"/>
    </source>
</evidence>
<evidence type="ECO:0000256" key="2">
    <source>
        <dbReference type="ARBA" id="ARBA00012438"/>
    </source>
</evidence>
<evidence type="ECO:0000256" key="8">
    <source>
        <dbReference type="ARBA" id="ARBA00023012"/>
    </source>
</evidence>
<keyword evidence="6 13" id="KW-0418">Kinase</keyword>
<feature type="transmembrane region" description="Helical" evidence="9">
    <location>
        <begin position="128"/>
        <end position="147"/>
    </location>
</feature>
<dbReference type="EC" id="2.7.13.3" evidence="2"/>
<dbReference type="Pfam" id="PF02518">
    <property type="entry name" value="HATPase_c"/>
    <property type="match status" value="1"/>
</dbReference>
<dbReference type="PROSITE" id="PS51257">
    <property type="entry name" value="PROKAR_LIPOPROTEIN"/>
    <property type="match status" value="1"/>
</dbReference>
<gene>
    <name evidence="13" type="ORF">BCF44_104209</name>
</gene>
<dbReference type="GO" id="GO:0005524">
    <property type="term" value="F:ATP binding"/>
    <property type="evidence" value="ECO:0007669"/>
    <property type="project" value="UniProtKB-KW"/>
</dbReference>
<comment type="caution">
    <text evidence="13">The sequence shown here is derived from an EMBL/GenBank/DDBJ whole genome shotgun (WGS) entry which is preliminary data.</text>
</comment>
<comment type="catalytic activity">
    <reaction evidence="1">
        <text>ATP + protein L-histidine = ADP + protein N-phospho-L-histidine.</text>
        <dbReference type="EC" id="2.7.13.3"/>
    </reaction>
</comment>
<sequence length="360" mass="39092">MPHSRARKVALLPIPLAVGCLLIALFTAHWHNQVPHYSVLGVVWMLSPAMPLFWRNRWPYAVFALSAALAFTYLYTDNPGAPTPLFPALALYTLAKREGPIRSSIAGLVLVSGFAVAQFYTGGDPTDVRYIAFVPLAISIGTAARNIRASRRSQHEYFEERARRIAEEERLRIAREVHDVVAHSLAMINVQAGVGAHVADRRPEEARQALLAIKEASRAALVDLRATLGVLRSGEDRAPAPSLARIEELLGSARGAGLSVEVSGDPGELPAPVDSTAYRIVQEALTNTVRHAVEARNVSVRFDRDGDSLTVEVQDDGRPVQVEPGNGVRGMRERALALGGTLLARSRDEGGFVVRAELPL</sequence>
<reference evidence="13 14" key="1">
    <citation type="submission" date="2018-08" db="EMBL/GenBank/DDBJ databases">
        <title>Genomic Encyclopedia of Archaeal and Bacterial Type Strains, Phase II (KMG-II): from individual species to whole genera.</title>
        <authorList>
            <person name="Goeker M."/>
        </authorList>
    </citation>
    <scope>NUCLEOTIDE SEQUENCE [LARGE SCALE GENOMIC DNA]</scope>
    <source>
        <strain evidence="13 14">DSM 45791</strain>
    </source>
</reference>
<keyword evidence="8" id="KW-0902">Two-component regulatory system</keyword>
<evidence type="ECO:0000259" key="10">
    <source>
        <dbReference type="Pfam" id="PF02518"/>
    </source>
</evidence>
<dbReference type="RefSeq" id="WP_246014998.1">
    <property type="nucleotide sequence ID" value="NZ_CP144375.1"/>
</dbReference>
<dbReference type="Pfam" id="PF23539">
    <property type="entry name" value="DUF7134"/>
    <property type="match status" value="1"/>
</dbReference>
<dbReference type="AlphaFoldDB" id="A0A3E0HTR8"/>
<dbReference type="InterPro" id="IPR036890">
    <property type="entry name" value="HATPase_C_sf"/>
</dbReference>
<organism evidence="13 14">
    <name type="scientific">Kutzneria buriramensis</name>
    <dbReference type="NCBI Taxonomy" id="1045776"/>
    <lineage>
        <taxon>Bacteria</taxon>
        <taxon>Bacillati</taxon>
        <taxon>Actinomycetota</taxon>
        <taxon>Actinomycetes</taxon>
        <taxon>Pseudonocardiales</taxon>
        <taxon>Pseudonocardiaceae</taxon>
        <taxon>Kutzneria</taxon>
    </lineage>
</organism>
<name>A0A3E0HTR8_9PSEU</name>
<keyword evidence="9" id="KW-0472">Membrane</keyword>
<feature type="domain" description="Signal transduction histidine kinase subgroup 3 dimerisation and phosphoacceptor" evidence="11">
    <location>
        <begin position="169"/>
        <end position="235"/>
    </location>
</feature>
<feature type="transmembrane region" description="Helical" evidence="9">
    <location>
        <begin position="9"/>
        <end position="28"/>
    </location>
</feature>
<dbReference type="InterPro" id="IPR050482">
    <property type="entry name" value="Sensor_HK_TwoCompSys"/>
</dbReference>
<dbReference type="InterPro" id="IPR003594">
    <property type="entry name" value="HATPase_dom"/>
</dbReference>
<evidence type="ECO:0000313" key="13">
    <source>
        <dbReference type="EMBL" id="REH49943.1"/>
    </source>
</evidence>
<feature type="transmembrane region" description="Helical" evidence="9">
    <location>
        <begin position="60"/>
        <end position="76"/>
    </location>
</feature>
<evidence type="ECO:0000259" key="11">
    <source>
        <dbReference type="Pfam" id="PF07730"/>
    </source>
</evidence>
<dbReference type="InterPro" id="IPR011712">
    <property type="entry name" value="Sig_transdc_His_kin_sub3_dim/P"/>
</dbReference>
<keyword evidence="5" id="KW-0547">Nucleotide-binding</keyword>
<dbReference type="PANTHER" id="PTHR24421:SF10">
    <property type="entry name" value="NITRATE_NITRITE SENSOR PROTEIN NARQ"/>
    <property type="match status" value="1"/>
</dbReference>
<feature type="domain" description="DUF7134" evidence="12">
    <location>
        <begin position="20"/>
        <end position="135"/>
    </location>
</feature>
<keyword evidence="3" id="KW-0597">Phosphoprotein</keyword>
<dbReference type="CDD" id="cd16917">
    <property type="entry name" value="HATPase_UhpB-NarQ-NarX-like"/>
    <property type="match status" value="1"/>
</dbReference>
<evidence type="ECO:0000256" key="4">
    <source>
        <dbReference type="ARBA" id="ARBA00022679"/>
    </source>
</evidence>
<evidence type="ECO:0000259" key="12">
    <source>
        <dbReference type="Pfam" id="PF23539"/>
    </source>
</evidence>
<dbReference type="GO" id="GO:0000155">
    <property type="term" value="F:phosphorelay sensor kinase activity"/>
    <property type="evidence" value="ECO:0007669"/>
    <property type="project" value="InterPro"/>
</dbReference>
<dbReference type="PANTHER" id="PTHR24421">
    <property type="entry name" value="NITRATE/NITRITE SENSOR PROTEIN NARX-RELATED"/>
    <property type="match status" value="1"/>
</dbReference>
<dbReference type="GO" id="GO:0016020">
    <property type="term" value="C:membrane"/>
    <property type="evidence" value="ECO:0007669"/>
    <property type="project" value="InterPro"/>
</dbReference>
<evidence type="ECO:0000256" key="1">
    <source>
        <dbReference type="ARBA" id="ARBA00000085"/>
    </source>
</evidence>
<keyword evidence="9" id="KW-0812">Transmembrane</keyword>
<evidence type="ECO:0000256" key="3">
    <source>
        <dbReference type="ARBA" id="ARBA00022553"/>
    </source>
</evidence>
<dbReference type="EMBL" id="QUNO01000004">
    <property type="protein sequence ID" value="REH49943.1"/>
    <property type="molecule type" value="Genomic_DNA"/>
</dbReference>
<dbReference type="Pfam" id="PF07730">
    <property type="entry name" value="HisKA_3"/>
    <property type="match status" value="1"/>
</dbReference>
<evidence type="ECO:0000313" key="14">
    <source>
        <dbReference type="Proteomes" id="UP000256269"/>
    </source>
</evidence>
<dbReference type="Gene3D" id="3.30.565.10">
    <property type="entry name" value="Histidine kinase-like ATPase, C-terminal domain"/>
    <property type="match status" value="1"/>
</dbReference>
<dbReference type="SUPFAM" id="SSF55874">
    <property type="entry name" value="ATPase domain of HSP90 chaperone/DNA topoisomerase II/histidine kinase"/>
    <property type="match status" value="1"/>
</dbReference>
<dbReference type="Gene3D" id="1.20.5.1930">
    <property type="match status" value="1"/>
</dbReference>
<keyword evidence="7" id="KW-0067">ATP-binding</keyword>
<proteinExistence type="predicted"/>
<feature type="domain" description="Histidine kinase/HSP90-like ATPase" evidence="10">
    <location>
        <begin position="277"/>
        <end position="360"/>
    </location>
</feature>
<keyword evidence="4" id="KW-0808">Transferase</keyword>
<dbReference type="InterPro" id="IPR055558">
    <property type="entry name" value="DUF7134"/>
</dbReference>
<dbReference type="GO" id="GO:0046983">
    <property type="term" value="F:protein dimerization activity"/>
    <property type="evidence" value="ECO:0007669"/>
    <property type="project" value="InterPro"/>
</dbReference>
<dbReference type="Proteomes" id="UP000256269">
    <property type="component" value="Unassembled WGS sequence"/>
</dbReference>
<keyword evidence="9" id="KW-1133">Transmembrane helix</keyword>
<keyword evidence="14" id="KW-1185">Reference proteome</keyword>